<accession>A0ABU1NRW6</accession>
<protein>
    <submittedName>
        <fullName evidence="1">Uncharacterized protein</fullName>
    </submittedName>
</protein>
<reference evidence="1 2" key="1">
    <citation type="submission" date="2023-07" db="EMBL/GenBank/DDBJ databases">
        <title>Sorghum-associated microbial communities from plants grown in Nebraska, USA.</title>
        <authorList>
            <person name="Schachtman D."/>
        </authorList>
    </citation>
    <scope>NUCLEOTIDE SEQUENCE [LARGE SCALE GENOMIC DNA]</scope>
    <source>
        <strain evidence="1 2">CC258</strain>
    </source>
</reference>
<proteinExistence type="predicted"/>
<dbReference type="EMBL" id="JAVDSB010000001">
    <property type="protein sequence ID" value="MDR6550184.1"/>
    <property type="molecule type" value="Genomic_DNA"/>
</dbReference>
<gene>
    <name evidence="1" type="ORF">J2736_001367</name>
</gene>
<organism evidence="1 2">
    <name type="scientific">Paenibacillus qinlingensis</name>
    <dbReference type="NCBI Taxonomy" id="1837343"/>
    <lineage>
        <taxon>Bacteria</taxon>
        <taxon>Bacillati</taxon>
        <taxon>Bacillota</taxon>
        <taxon>Bacilli</taxon>
        <taxon>Bacillales</taxon>
        <taxon>Paenibacillaceae</taxon>
        <taxon>Paenibacillus</taxon>
    </lineage>
</organism>
<comment type="caution">
    <text evidence="1">The sequence shown here is derived from an EMBL/GenBank/DDBJ whole genome shotgun (WGS) entry which is preliminary data.</text>
</comment>
<dbReference type="RefSeq" id="WP_310224632.1">
    <property type="nucleotide sequence ID" value="NZ_JAVDSB010000001.1"/>
</dbReference>
<evidence type="ECO:0000313" key="2">
    <source>
        <dbReference type="Proteomes" id="UP001267290"/>
    </source>
</evidence>
<keyword evidence="2" id="KW-1185">Reference proteome</keyword>
<dbReference type="Proteomes" id="UP001267290">
    <property type="component" value="Unassembled WGS sequence"/>
</dbReference>
<evidence type="ECO:0000313" key="1">
    <source>
        <dbReference type="EMBL" id="MDR6550184.1"/>
    </source>
</evidence>
<name>A0ABU1NRW6_9BACL</name>
<sequence>MRKTIVISLIVLSLIAIYQFQRPILTEESAVNKAKEYLQIINTNMKENIQTQKLPDYCVLRKDTFWNKMIGNRQWTVMIDGYGVDIQAYKGEFIQMVGPLDGVITELPN</sequence>